<keyword evidence="9 13" id="KW-0067">ATP-binding</keyword>
<dbReference type="InterPro" id="IPR000595">
    <property type="entry name" value="cNMP-bd_dom"/>
</dbReference>
<dbReference type="SMART" id="SM00133">
    <property type="entry name" value="S_TK_X"/>
    <property type="match status" value="1"/>
</dbReference>
<reference key="1">
    <citation type="journal article" date="2019" name="Genes (Basel)">
        <title>A High-Quality De novo Genome Assembly from a Single Mosquito Using PacBio Sequencing.</title>
        <authorList>
            <person name="Kingan S.B."/>
            <person name="Heaton H."/>
            <person name="Cudini J."/>
            <person name="Lambert C.C."/>
            <person name="Baybayan P."/>
            <person name="Galvin B.D."/>
            <person name="Durbin R."/>
            <person name="Korlach J."/>
            <person name="Lawniczak M.K.N."/>
        </authorList>
    </citation>
    <scope>NUCLEOTIDE SEQUENCE [LARGE SCALE GENOMIC DNA]</scope>
    <source>
        <strain>Mali-NIH</strain>
    </source>
</reference>
<evidence type="ECO:0000256" key="11">
    <source>
        <dbReference type="ARBA" id="ARBA00047298"/>
    </source>
</evidence>
<dbReference type="PROSITE" id="PS00888">
    <property type="entry name" value="CNMP_BINDING_1"/>
    <property type="match status" value="1"/>
</dbReference>
<dbReference type="PANTHER" id="PTHR24353:SF111">
    <property type="match status" value="1"/>
</dbReference>
<evidence type="ECO:0000256" key="6">
    <source>
        <dbReference type="ARBA" id="ARBA00022679"/>
    </source>
</evidence>
<dbReference type="CDD" id="cd05572">
    <property type="entry name" value="STKc_cGK"/>
    <property type="match status" value="1"/>
</dbReference>
<evidence type="ECO:0000256" key="1">
    <source>
        <dbReference type="ARBA" id="ARBA00006352"/>
    </source>
</evidence>
<dbReference type="SMART" id="SM00220">
    <property type="entry name" value="S_TKc"/>
    <property type="match status" value="1"/>
</dbReference>
<feature type="domain" description="Cyclic nucleotide-binding" evidence="16">
    <location>
        <begin position="548"/>
        <end position="621"/>
    </location>
</feature>
<dbReference type="PANTHER" id="PTHR24353">
    <property type="entry name" value="CYCLIC NUCLEOTIDE-DEPENDENT PROTEIN KINASE"/>
    <property type="match status" value="1"/>
</dbReference>
<keyword evidence="8" id="KW-0418">Kinase</keyword>
<keyword evidence="5" id="KW-0597">Phosphoprotein</keyword>
<dbReference type="FunFam" id="1.10.510.10:FF:000096">
    <property type="entry name" value="cGMP-dependent protein kinase"/>
    <property type="match status" value="1"/>
</dbReference>
<name>A0A6E8WDL5_ANOCL</name>
<accession>A0A6E8WDL5</accession>
<keyword evidence="7 13" id="KW-0547">Nucleotide-binding</keyword>
<comment type="similarity">
    <text evidence="1">Belongs to the protein kinase superfamily. AGC Ser/Thr protein kinase family. cGMP subfamily.</text>
</comment>
<evidence type="ECO:0000256" key="10">
    <source>
        <dbReference type="ARBA" id="ARBA00022992"/>
    </source>
</evidence>
<dbReference type="EnsemblMetazoa" id="ACON029459-RA">
    <property type="protein sequence ID" value="ACON029459-PA"/>
    <property type="gene ID" value="ACON029459"/>
</dbReference>
<dbReference type="VEuPathDB" id="VectorBase:ACON2_036639"/>
<dbReference type="InterPro" id="IPR018490">
    <property type="entry name" value="cNMP-bd_dom_sf"/>
</dbReference>
<evidence type="ECO:0000256" key="5">
    <source>
        <dbReference type="ARBA" id="ARBA00022553"/>
    </source>
</evidence>
<dbReference type="InterPro" id="IPR000719">
    <property type="entry name" value="Prot_kinase_dom"/>
</dbReference>
<dbReference type="PROSITE" id="PS00107">
    <property type="entry name" value="PROTEIN_KINASE_ATP"/>
    <property type="match status" value="1"/>
</dbReference>
<dbReference type="InterPro" id="IPR000961">
    <property type="entry name" value="AGC-kinase_C"/>
</dbReference>
<dbReference type="Proteomes" id="UP001105220">
    <property type="component" value="Unplaced"/>
</dbReference>
<dbReference type="PROSITE" id="PS00108">
    <property type="entry name" value="PROTEIN_KINASE_ST"/>
    <property type="match status" value="1"/>
</dbReference>
<reference evidence="18" key="2">
    <citation type="submission" date="2020-05" db="UniProtKB">
        <authorList>
            <consortium name="EnsemblMetazoa"/>
        </authorList>
    </citation>
    <scope>IDENTIFICATION</scope>
    <source>
        <strain evidence="18">Ngousso</strain>
    </source>
</reference>
<evidence type="ECO:0000256" key="8">
    <source>
        <dbReference type="ARBA" id="ARBA00022777"/>
    </source>
</evidence>
<evidence type="ECO:0000256" key="4">
    <source>
        <dbReference type="ARBA" id="ARBA00022535"/>
    </source>
</evidence>
<dbReference type="GO" id="GO:0005524">
    <property type="term" value="F:ATP binding"/>
    <property type="evidence" value="ECO:0007669"/>
    <property type="project" value="UniProtKB-UniRule"/>
</dbReference>
<evidence type="ECO:0000256" key="13">
    <source>
        <dbReference type="PROSITE-ProRule" id="PRU10141"/>
    </source>
</evidence>
<dbReference type="AlphaFoldDB" id="A0A6E8WDL5"/>
<evidence type="ECO:0000256" key="14">
    <source>
        <dbReference type="SAM" id="MobiDB-lite"/>
    </source>
</evidence>
<dbReference type="InterPro" id="IPR014710">
    <property type="entry name" value="RmlC-like_jellyroll"/>
</dbReference>
<evidence type="ECO:0000259" key="15">
    <source>
        <dbReference type="PROSITE" id="PS50011"/>
    </source>
</evidence>
<comment type="catalytic activity">
    <reaction evidence="11">
        <text>L-threonyl-[protein] + ATP = O-phospho-L-threonyl-[protein] + ADP + H(+)</text>
        <dbReference type="Rhea" id="RHEA:46608"/>
        <dbReference type="Rhea" id="RHEA-COMP:11060"/>
        <dbReference type="Rhea" id="RHEA-COMP:11605"/>
        <dbReference type="ChEBI" id="CHEBI:15378"/>
        <dbReference type="ChEBI" id="CHEBI:30013"/>
        <dbReference type="ChEBI" id="CHEBI:30616"/>
        <dbReference type="ChEBI" id="CHEBI:61977"/>
        <dbReference type="ChEBI" id="CHEBI:456216"/>
        <dbReference type="EC" id="2.7.11.12"/>
    </reaction>
</comment>
<keyword evidence="19" id="KW-1185">Reference proteome</keyword>
<dbReference type="SUPFAM" id="SSF56112">
    <property type="entry name" value="Protein kinase-like (PK-like)"/>
    <property type="match status" value="1"/>
</dbReference>
<evidence type="ECO:0000259" key="17">
    <source>
        <dbReference type="PROSITE" id="PS51285"/>
    </source>
</evidence>
<dbReference type="InterPro" id="IPR035014">
    <property type="entry name" value="STKc_cGK"/>
</dbReference>
<feature type="domain" description="Protein kinase" evidence="15">
    <location>
        <begin position="763"/>
        <end position="1022"/>
    </location>
</feature>
<dbReference type="FunFam" id="3.30.200.20:FF:000005">
    <property type="entry name" value="cAMP-dependent protein kinase catalytic subunit"/>
    <property type="match status" value="1"/>
</dbReference>
<dbReference type="InterPro" id="IPR008271">
    <property type="entry name" value="Ser/Thr_kinase_AS"/>
</dbReference>
<dbReference type="VEuPathDB" id="VectorBase:ACON029459"/>
<feature type="domain" description="Cyclic nucleotide-binding" evidence="16">
    <location>
        <begin position="624"/>
        <end position="747"/>
    </location>
</feature>
<evidence type="ECO:0000313" key="18">
    <source>
        <dbReference type="EnsemblMetazoa" id="ACON029459-PA"/>
    </source>
</evidence>
<dbReference type="PROSITE" id="PS51285">
    <property type="entry name" value="AGC_KINASE_CTER"/>
    <property type="match status" value="1"/>
</dbReference>
<dbReference type="PROSITE" id="PS00889">
    <property type="entry name" value="CNMP_BINDING_2"/>
    <property type="match status" value="2"/>
</dbReference>
<keyword evidence="3" id="KW-0723">Serine/threonine-protein kinase</keyword>
<evidence type="ECO:0000256" key="12">
    <source>
        <dbReference type="ARBA" id="ARBA00047462"/>
    </source>
</evidence>
<feature type="region of interest" description="Disordered" evidence="14">
    <location>
        <begin position="408"/>
        <end position="489"/>
    </location>
</feature>
<dbReference type="FunFam" id="2.60.120.10:FF:000064">
    <property type="entry name" value="cGMP-dependent protein kinase, isozyme"/>
    <property type="match status" value="1"/>
</dbReference>
<dbReference type="SUPFAM" id="SSF51206">
    <property type="entry name" value="cAMP-binding domain-like"/>
    <property type="match status" value="2"/>
</dbReference>
<dbReference type="InterPro" id="IPR017441">
    <property type="entry name" value="Protein_kinase_ATP_BS"/>
</dbReference>
<feature type="region of interest" description="Disordered" evidence="14">
    <location>
        <begin position="45"/>
        <end position="161"/>
    </location>
</feature>
<sequence length="1074" mass="120021">MRITHHPGRAIDASLSLEQRSAMGALYEANWNKVQSSMNSLIESHHETSPYDTVGQAASSRPVSQPAPSYRISTVTGSSEDDEGLPDEEERDAFQESSGALKALNGYRPATIRRARQRQYPEWDELKDPKDAPDDPSATKYHTVRGGRMFENTHKPRPALRGSSMAEFDAGHYANLLPGEDRAPVVPARNGTLKRSNTVAAQIPTAQQRTLDRRELFLRQQQHQYTPPQQPSKKERVRQQKPIDEYSDHLHRPPVSHYPDPMTDLEGKLRSSAICDSATGGGGGGARYRDKSSPADYRRGSDDSESNLSIGDRMTSYRSDNDLCSQIYREGSRNGSLASIPRATATLSRNRTIKGRPILEDIPADLLPRLEPEKPKRSSSKKVGFGKMLYNTISAGTKFPRTLLKSHFGGGGAREGGDTSEYDSATGYQDSPLSSMSSSSSASSSPPSSSKSSSFKKLFGGAGSSSSNGSRSTSNSSTGSGTVHQQRRQQLGDDCSDAYIIATRPASGGKYPSLVPVHTYARKRRTGNLIANEPIYGNVEEIYANPDEGRVEVSREGKYLSTLSGAKVLGELAILYHCQRTATITAATDCKLWAIERQCFQTIMMRTGLIRQAEYSDFLKSVPIFKNLPEDTLCKISDVLEECYYQKGDYIIRQGARGDTFFIISKGQVRVTIRQPDTQEEKFIRTLGKGDFFGEKALQGDDLRTANIICDSPEGVTCLVIDRDTFNQLISNLDEIRNRYNDEGVSQRKKIWEEFREVKLSDLRVISTLGVGGFGRVELVQLAQDKSRSFALKQMKKAQIVETRQQQHIMSEKEIMSEANSDFIVKLYKTFKDRKYLYMLMESCLGGELWTILRDRGHFDDGTTRFYTACVVEAFDYLHSRNIIYRDLKPENLLLDVSGYVKLVDFGFAKKLQSGRKTWTFCGTPEYVAPEVILNRGHDISADYWSLGVLMFELLTGTPPFTGADPMRTYNIILKGIDAIEFPRNITRNASALIKKLCRDNPTERLGYQRGGISEIQKHKWFDGFYWEGLRNRSLPPPILPKVQSVVDTANFDDYPADPDGPPPDDLSGWDDDF</sequence>
<dbReference type="PROSITE" id="PS50011">
    <property type="entry name" value="PROTEIN_KINASE_DOM"/>
    <property type="match status" value="1"/>
</dbReference>
<dbReference type="InterPro" id="IPR002374">
    <property type="entry name" value="cGMP_dep_kinase"/>
</dbReference>
<dbReference type="SMART" id="SM00100">
    <property type="entry name" value="cNMP"/>
    <property type="match status" value="2"/>
</dbReference>
<evidence type="ECO:0000256" key="7">
    <source>
        <dbReference type="ARBA" id="ARBA00022741"/>
    </source>
</evidence>
<comment type="catalytic activity">
    <reaction evidence="12">
        <text>L-seryl-[protein] + ATP = O-phospho-L-seryl-[protein] + ADP + H(+)</text>
        <dbReference type="Rhea" id="RHEA:17989"/>
        <dbReference type="Rhea" id="RHEA-COMP:9863"/>
        <dbReference type="Rhea" id="RHEA-COMP:11604"/>
        <dbReference type="ChEBI" id="CHEBI:15378"/>
        <dbReference type="ChEBI" id="CHEBI:29999"/>
        <dbReference type="ChEBI" id="CHEBI:30616"/>
        <dbReference type="ChEBI" id="CHEBI:83421"/>
        <dbReference type="ChEBI" id="CHEBI:456216"/>
        <dbReference type="EC" id="2.7.11.12"/>
    </reaction>
</comment>
<organism evidence="18 19">
    <name type="scientific">Anopheles coluzzii</name>
    <name type="common">African malaria mosquito</name>
    <dbReference type="NCBI Taxonomy" id="1518534"/>
    <lineage>
        <taxon>Eukaryota</taxon>
        <taxon>Metazoa</taxon>
        <taxon>Ecdysozoa</taxon>
        <taxon>Arthropoda</taxon>
        <taxon>Hexapoda</taxon>
        <taxon>Insecta</taxon>
        <taxon>Pterygota</taxon>
        <taxon>Neoptera</taxon>
        <taxon>Endopterygota</taxon>
        <taxon>Diptera</taxon>
        <taxon>Nematocera</taxon>
        <taxon>Culicoidea</taxon>
        <taxon>Culicidae</taxon>
        <taxon>Anophelinae</taxon>
        <taxon>Anopheles</taxon>
    </lineage>
</organism>
<dbReference type="GO" id="GO:0005737">
    <property type="term" value="C:cytoplasm"/>
    <property type="evidence" value="ECO:0007669"/>
    <property type="project" value="UniProtKB-ARBA"/>
</dbReference>
<keyword evidence="10" id="KW-0142">cGMP-binding</keyword>
<protein>
    <recommendedName>
        <fullName evidence="2">cGMP-dependent protein kinase</fullName>
        <ecNumber evidence="2">2.7.11.12</ecNumber>
    </recommendedName>
</protein>
<feature type="region of interest" description="Disordered" evidence="14">
    <location>
        <begin position="177"/>
        <end position="208"/>
    </location>
</feature>
<feature type="region of interest" description="Disordered" evidence="14">
    <location>
        <begin position="1051"/>
        <end position="1074"/>
    </location>
</feature>
<proteinExistence type="inferred from homology"/>
<dbReference type="InterPro" id="IPR011009">
    <property type="entry name" value="Kinase-like_dom_sf"/>
</dbReference>
<feature type="compositionally biased region" description="Basic and acidic residues" evidence="14">
    <location>
        <begin position="119"/>
        <end position="133"/>
    </location>
</feature>
<feature type="compositionally biased region" description="Low complexity" evidence="14">
    <location>
        <begin position="431"/>
        <end position="482"/>
    </location>
</feature>
<dbReference type="CDD" id="cd00038">
    <property type="entry name" value="CAP_ED"/>
    <property type="match status" value="2"/>
</dbReference>
<dbReference type="InterPro" id="IPR018488">
    <property type="entry name" value="cNMP-bd_CS"/>
</dbReference>
<dbReference type="EC" id="2.7.11.12" evidence="2"/>
<dbReference type="Gene3D" id="3.30.200.20">
    <property type="entry name" value="Phosphorylase Kinase, domain 1"/>
    <property type="match status" value="1"/>
</dbReference>
<feature type="binding site" evidence="13">
    <location>
        <position position="793"/>
    </location>
    <ligand>
        <name>ATP</name>
        <dbReference type="ChEBI" id="CHEBI:30616"/>
    </ligand>
</feature>
<feature type="region of interest" description="Disordered" evidence="14">
    <location>
        <begin position="245"/>
        <end position="316"/>
    </location>
</feature>
<keyword evidence="4" id="KW-0140">cGMP</keyword>
<keyword evidence="6" id="KW-0808">Transferase</keyword>
<feature type="compositionally biased region" description="Acidic residues" evidence="14">
    <location>
        <begin position="79"/>
        <end position="91"/>
    </location>
</feature>
<dbReference type="PROSITE" id="PS50042">
    <property type="entry name" value="CNMP_BINDING_3"/>
    <property type="match status" value="2"/>
</dbReference>
<feature type="compositionally biased region" description="Polar residues" evidence="14">
    <location>
        <begin position="56"/>
        <end position="78"/>
    </location>
</feature>
<dbReference type="GO" id="GO:0004692">
    <property type="term" value="F:cGMP-dependent protein kinase activity"/>
    <property type="evidence" value="ECO:0007669"/>
    <property type="project" value="UniProtKB-EC"/>
</dbReference>
<dbReference type="Gene3D" id="2.60.120.10">
    <property type="entry name" value="Jelly Rolls"/>
    <property type="match status" value="2"/>
</dbReference>
<feature type="compositionally biased region" description="Polar residues" evidence="14">
    <location>
        <begin position="193"/>
        <end position="208"/>
    </location>
</feature>
<dbReference type="GO" id="GO:0030553">
    <property type="term" value="F:cGMP binding"/>
    <property type="evidence" value="ECO:0007669"/>
    <property type="project" value="UniProtKB-KW"/>
</dbReference>
<dbReference type="PRINTS" id="PR00104">
    <property type="entry name" value="CGMPKINASE"/>
</dbReference>
<evidence type="ECO:0000259" key="16">
    <source>
        <dbReference type="PROSITE" id="PS50042"/>
    </source>
</evidence>
<evidence type="ECO:0000256" key="9">
    <source>
        <dbReference type="ARBA" id="ARBA00022840"/>
    </source>
</evidence>
<dbReference type="Pfam" id="PF00027">
    <property type="entry name" value="cNMP_binding"/>
    <property type="match status" value="2"/>
</dbReference>
<dbReference type="VEuPathDB" id="VectorBase:ACMO_001525"/>
<evidence type="ECO:0000313" key="19">
    <source>
        <dbReference type="Proteomes" id="UP001105220"/>
    </source>
</evidence>
<evidence type="ECO:0000256" key="2">
    <source>
        <dbReference type="ARBA" id="ARBA00012428"/>
    </source>
</evidence>
<dbReference type="Pfam" id="PF00069">
    <property type="entry name" value="Pkinase"/>
    <property type="match status" value="1"/>
</dbReference>
<feature type="compositionally biased region" description="Basic and acidic residues" evidence="14">
    <location>
        <begin position="287"/>
        <end position="302"/>
    </location>
</feature>
<feature type="domain" description="AGC-kinase C-terminal" evidence="17">
    <location>
        <begin position="1023"/>
        <end position="1074"/>
    </location>
</feature>
<dbReference type="Gene3D" id="1.10.510.10">
    <property type="entry name" value="Transferase(Phosphotransferase) domain 1"/>
    <property type="match status" value="1"/>
</dbReference>
<evidence type="ECO:0000256" key="3">
    <source>
        <dbReference type="ARBA" id="ARBA00022527"/>
    </source>
</evidence>